<dbReference type="PROSITE" id="PS50102">
    <property type="entry name" value="RRM"/>
    <property type="match status" value="1"/>
</dbReference>
<evidence type="ECO:0000256" key="1">
    <source>
        <dbReference type="ARBA" id="ARBA00022786"/>
    </source>
</evidence>
<dbReference type="InterPro" id="IPR036047">
    <property type="entry name" value="F-box-like_dom_sf"/>
</dbReference>
<dbReference type="CDD" id="cd00590">
    <property type="entry name" value="RRM_SF"/>
    <property type="match status" value="1"/>
</dbReference>
<organism evidence="7 8">
    <name type="scientific">Tropilaelaps mercedesae</name>
    <dbReference type="NCBI Taxonomy" id="418985"/>
    <lineage>
        <taxon>Eukaryota</taxon>
        <taxon>Metazoa</taxon>
        <taxon>Ecdysozoa</taxon>
        <taxon>Arthropoda</taxon>
        <taxon>Chelicerata</taxon>
        <taxon>Arachnida</taxon>
        <taxon>Acari</taxon>
        <taxon>Parasitiformes</taxon>
        <taxon>Mesostigmata</taxon>
        <taxon>Gamasina</taxon>
        <taxon>Dermanyssoidea</taxon>
        <taxon>Laelapidae</taxon>
        <taxon>Tropilaelaps</taxon>
    </lineage>
</organism>
<dbReference type="STRING" id="418985.A0A1V9XNU4"/>
<name>A0A1V9XNU4_9ACAR</name>
<gene>
    <name evidence="7" type="ORF">BIW11_00835</name>
</gene>
<dbReference type="Gene3D" id="1.20.1280.50">
    <property type="match status" value="1"/>
</dbReference>
<keyword evidence="1" id="KW-0833">Ubl conjugation pathway</keyword>
<dbReference type="OrthoDB" id="549243at2759"/>
<feature type="compositionally biased region" description="Polar residues" evidence="4">
    <location>
        <begin position="7"/>
        <end position="19"/>
    </location>
</feature>
<dbReference type="SUPFAM" id="SSF54928">
    <property type="entry name" value="RNA-binding domain, RBD"/>
    <property type="match status" value="1"/>
</dbReference>
<evidence type="ECO:0000259" key="6">
    <source>
        <dbReference type="PROSITE" id="PS50181"/>
    </source>
</evidence>
<evidence type="ECO:0000256" key="4">
    <source>
        <dbReference type="SAM" id="MobiDB-lite"/>
    </source>
</evidence>
<comment type="caution">
    <text evidence="7">The sequence shown here is derived from an EMBL/GenBank/DDBJ whole genome shotgun (WGS) entry which is preliminary data.</text>
</comment>
<dbReference type="InterPro" id="IPR012677">
    <property type="entry name" value="Nucleotide-bd_a/b_plait_sf"/>
</dbReference>
<dbReference type="InterPro" id="IPR032675">
    <property type="entry name" value="LRR_dom_sf"/>
</dbReference>
<dbReference type="InterPro" id="IPR057207">
    <property type="entry name" value="FBXL15_LRR"/>
</dbReference>
<dbReference type="InterPro" id="IPR001810">
    <property type="entry name" value="F-box_dom"/>
</dbReference>
<dbReference type="SMART" id="SM00360">
    <property type="entry name" value="RRM"/>
    <property type="match status" value="1"/>
</dbReference>
<keyword evidence="2 3" id="KW-0694">RNA-binding</keyword>
<dbReference type="Pfam" id="PF25372">
    <property type="entry name" value="DUF7885"/>
    <property type="match status" value="1"/>
</dbReference>
<keyword evidence="8" id="KW-1185">Reference proteome</keyword>
<evidence type="ECO:0000313" key="8">
    <source>
        <dbReference type="Proteomes" id="UP000192247"/>
    </source>
</evidence>
<feature type="region of interest" description="Disordered" evidence="4">
    <location>
        <begin position="741"/>
        <end position="763"/>
    </location>
</feature>
<dbReference type="InterPro" id="IPR006553">
    <property type="entry name" value="Leu-rich_rpt_Cys-con_subtyp"/>
</dbReference>
<feature type="compositionally biased region" description="Acidic residues" evidence="4">
    <location>
        <begin position="153"/>
        <end position="167"/>
    </location>
</feature>
<dbReference type="Gene3D" id="3.80.10.10">
    <property type="entry name" value="Ribonuclease Inhibitor"/>
    <property type="match status" value="2"/>
</dbReference>
<feature type="region of interest" description="Disordered" evidence="4">
    <location>
        <begin position="140"/>
        <end position="171"/>
    </location>
</feature>
<dbReference type="SMART" id="SM00367">
    <property type="entry name" value="LRR_CC"/>
    <property type="match status" value="7"/>
</dbReference>
<protein>
    <submittedName>
        <fullName evidence="7">Putative RNA-binding protein EEED8.10-like</fullName>
    </submittedName>
</protein>
<feature type="region of interest" description="Disordered" evidence="4">
    <location>
        <begin position="1"/>
        <end position="38"/>
    </location>
</feature>
<evidence type="ECO:0000256" key="3">
    <source>
        <dbReference type="PROSITE-ProRule" id="PRU00176"/>
    </source>
</evidence>
<sequence>MRLGVFNSAQFSSGTTSRGKSPATLSGRDATTARSSLSSPSDCALAFESECSNSEMYSYAYRLRYLQKLHQDAFLGLNAVLLGEGLPPGAVYRSSLPATPVSTPIRENWVFSEQALRERLCKTPSPRKCRLFDPRRRSETGLHEERESSWTEGDNDDGELDSPNEDTDSVRENDDFVLRNRKLFVGNLPAKATESDLREVFLRFGWVVDVVIYVGAERRWWRGFGFVTFSKKEEADRALEAGREKTLVCGGRALILLPVSDKRAFILGQLAAKGRCLTDGIDGTDESLMVADNLNQMPDEVISAIFVRLDWRTRVRMERVCKRWQRLALKLWASEEDIGFAFKLFTSAQPLTVDIFRALLTRCKGSLRRIDLSTIAHTMSGAEAAEQIAQTCPHLEQLNMSGLSLTNVSLQQVAQKCPSLHKVELAGCRDIGEKGLWWLFHLCKHLEHIDLTGVSKLTGQCFHMSGQRLRCVVLDACVGVTHSGFVKLATKCSFLQSLSLNSVTQLSDKDLNYICSNLRAIKTIHLEGKGLTSLTSTGLCTALHKLQQLEEAYLAENGEVTDDVACVLARACARLRVLDVSRCCRLTNLAFSALSQCSNLKTLKASYLDQLNDDGLRALSTQGALVSLDVRGCPAVGDEGLIALVSFCPTLITVDVSGCSGVTNRFIDEAVKALDMRPASSPLKEAGDISSDKAGTGKKDAKSVAQLMLVIGASGVSYVEAPCAKLRLDISITCVTEWIPPERPANNKDGGDHFGVYDEAPAE</sequence>
<dbReference type="AlphaFoldDB" id="A0A1V9XNU4"/>
<dbReference type="GO" id="GO:0031146">
    <property type="term" value="P:SCF-dependent proteasomal ubiquitin-dependent protein catabolic process"/>
    <property type="evidence" value="ECO:0007669"/>
    <property type="project" value="TreeGrafter"/>
</dbReference>
<dbReference type="SUPFAM" id="SSF81383">
    <property type="entry name" value="F-box domain"/>
    <property type="match status" value="1"/>
</dbReference>
<dbReference type="Pfam" id="PF00076">
    <property type="entry name" value="RRM_1"/>
    <property type="match status" value="1"/>
</dbReference>
<dbReference type="PANTHER" id="PTHR13318">
    <property type="entry name" value="PARTNER OF PAIRED, ISOFORM B-RELATED"/>
    <property type="match status" value="1"/>
</dbReference>
<dbReference type="InterPro" id="IPR035979">
    <property type="entry name" value="RBD_domain_sf"/>
</dbReference>
<feature type="domain" description="RRM" evidence="5">
    <location>
        <begin position="181"/>
        <end position="261"/>
    </location>
</feature>
<evidence type="ECO:0000259" key="5">
    <source>
        <dbReference type="PROSITE" id="PS50102"/>
    </source>
</evidence>
<dbReference type="EMBL" id="MNPL01006874">
    <property type="protein sequence ID" value="OQR75083.1"/>
    <property type="molecule type" value="Genomic_DNA"/>
</dbReference>
<feature type="domain" description="F-box" evidence="6">
    <location>
        <begin position="291"/>
        <end position="335"/>
    </location>
</feature>
<dbReference type="SMART" id="SM00256">
    <property type="entry name" value="FBOX"/>
    <property type="match status" value="1"/>
</dbReference>
<dbReference type="GO" id="GO:0003723">
    <property type="term" value="F:RNA binding"/>
    <property type="evidence" value="ECO:0007669"/>
    <property type="project" value="UniProtKB-UniRule"/>
</dbReference>
<dbReference type="PROSITE" id="PS50181">
    <property type="entry name" value="FBOX"/>
    <property type="match status" value="1"/>
</dbReference>
<feature type="compositionally biased region" description="Basic and acidic residues" evidence="4">
    <location>
        <begin position="140"/>
        <end position="149"/>
    </location>
</feature>
<dbReference type="GO" id="GO:0019005">
    <property type="term" value="C:SCF ubiquitin ligase complex"/>
    <property type="evidence" value="ECO:0007669"/>
    <property type="project" value="TreeGrafter"/>
</dbReference>
<dbReference type="Gene3D" id="3.30.70.330">
    <property type="match status" value="1"/>
</dbReference>
<dbReference type="Pfam" id="PF12937">
    <property type="entry name" value="F-box-like"/>
    <property type="match status" value="1"/>
</dbReference>
<evidence type="ECO:0000313" key="7">
    <source>
        <dbReference type="EMBL" id="OQR75083.1"/>
    </source>
</evidence>
<evidence type="ECO:0000256" key="2">
    <source>
        <dbReference type="ARBA" id="ARBA00022884"/>
    </source>
</evidence>
<dbReference type="Proteomes" id="UP000192247">
    <property type="component" value="Unassembled WGS sequence"/>
</dbReference>
<proteinExistence type="predicted"/>
<feature type="compositionally biased region" description="Basic and acidic residues" evidence="4">
    <location>
        <begin position="745"/>
        <end position="756"/>
    </location>
</feature>
<dbReference type="SUPFAM" id="SSF52047">
    <property type="entry name" value="RNI-like"/>
    <property type="match status" value="1"/>
</dbReference>
<dbReference type="InParanoid" id="A0A1V9XNU4"/>
<dbReference type="InterPro" id="IPR000504">
    <property type="entry name" value="RRM_dom"/>
</dbReference>
<accession>A0A1V9XNU4</accession>
<reference evidence="7 8" key="1">
    <citation type="journal article" date="2017" name="Gigascience">
        <title>Draft genome of the honey bee ectoparasitic mite, Tropilaelaps mercedesae, is shaped by the parasitic life history.</title>
        <authorList>
            <person name="Dong X."/>
            <person name="Armstrong S.D."/>
            <person name="Xia D."/>
            <person name="Makepeace B.L."/>
            <person name="Darby A.C."/>
            <person name="Kadowaki T."/>
        </authorList>
    </citation>
    <scope>NUCLEOTIDE SEQUENCE [LARGE SCALE GENOMIC DNA]</scope>
    <source>
        <strain evidence="7">Wuxi-XJTLU</strain>
    </source>
</reference>